<dbReference type="Pfam" id="PF00753">
    <property type="entry name" value="Lactamase_B"/>
    <property type="match status" value="1"/>
</dbReference>
<dbReference type="AlphaFoldDB" id="A0A540VCL2"/>
<dbReference type="GO" id="GO:0004521">
    <property type="term" value="F:RNA endonuclease activity"/>
    <property type="evidence" value="ECO:0007669"/>
    <property type="project" value="TreeGrafter"/>
</dbReference>
<evidence type="ECO:0000313" key="5">
    <source>
        <dbReference type="Proteomes" id="UP000317371"/>
    </source>
</evidence>
<dbReference type="Pfam" id="PF10996">
    <property type="entry name" value="Beta-Casp"/>
    <property type="match status" value="1"/>
</dbReference>
<evidence type="ECO:0000256" key="1">
    <source>
        <dbReference type="ARBA" id="ARBA00022801"/>
    </source>
</evidence>
<dbReference type="EMBL" id="VIGC01000023">
    <property type="protein sequence ID" value="TQE94481.1"/>
    <property type="molecule type" value="Genomic_DNA"/>
</dbReference>
<protein>
    <submittedName>
        <fullName evidence="4">MBL fold metallo-hydrolase</fullName>
    </submittedName>
</protein>
<name>A0A540VCL2_9CHLR</name>
<dbReference type="GO" id="GO:0016787">
    <property type="term" value="F:hydrolase activity"/>
    <property type="evidence" value="ECO:0007669"/>
    <property type="project" value="UniProtKB-KW"/>
</dbReference>
<dbReference type="PANTHER" id="PTHR11203:SF37">
    <property type="entry name" value="INTEGRATOR COMPLEX SUBUNIT 11"/>
    <property type="match status" value="1"/>
</dbReference>
<accession>A0A540VCL2</accession>
<dbReference type="InterPro" id="IPR022712">
    <property type="entry name" value="Beta_Casp"/>
</dbReference>
<dbReference type="PANTHER" id="PTHR11203">
    <property type="entry name" value="CLEAVAGE AND POLYADENYLATION SPECIFICITY FACTOR FAMILY MEMBER"/>
    <property type="match status" value="1"/>
</dbReference>
<feature type="domain" description="Beta-Casp" evidence="3">
    <location>
        <begin position="255"/>
        <end position="382"/>
    </location>
</feature>
<dbReference type="SUPFAM" id="SSF56281">
    <property type="entry name" value="Metallo-hydrolase/oxidoreductase"/>
    <property type="match status" value="1"/>
</dbReference>
<reference evidence="4 5" key="1">
    <citation type="submission" date="2019-06" db="EMBL/GenBank/DDBJ databases">
        <title>Genome sequence of Litorilinea aerophila BAA-2444.</title>
        <authorList>
            <person name="Maclea K.S."/>
            <person name="Maurais E.G."/>
            <person name="Iannazzi L.C."/>
        </authorList>
    </citation>
    <scope>NUCLEOTIDE SEQUENCE [LARGE SCALE GENOMIC DNA]</scope>
    <source>
        <strain evidence="4 5">ATCC BAA-2444</strain>
    </source>
</reference>
<proteinExistence type="predicted"/>
<evidence type="ECO:0000259" key="2">
    <source>
        <dbReference type="SMART" id="SM00849"/>
    </source>
</evidence>
<sequence>MQITIHGAAQEVTGSLHLLEVNGHRILLECGLFQGRRADTYQRNLNFPFDPASIDTLILSHAHIDHSGNIPNLVKQGFRGNIWCTAATRNLSTYMLLDSGHIQEQDVLYLNKRRARRGEPPVEPIYTRQDAQRCLDQFIGVGLHRPVIVADGVELTFHNAGHILGAAHVALDIREHQTGKRWRLVFSGDIGRAESAILNPPELLKEADILIMESTYGDRLHDSYESARKKLRRVVNDTARRQGKVIIPAFAVGRTQEIVYALNYLDAQGEIPELPIFVDSPLAVNATDVFRMHPEAWNPTVQEFLVEDQRRSPFDFHGLEYVRDVRRSKQLNNLVGPAIIISASGMAESGRILHHLKNNIEYPQNTILLVSFMAQHTLGRRLKDGHKRVRIFGEEYEVRARVESIDGYSAHADQAGLLRWAGSFDRQRLQEILVVHGEPEAANTLAEHLRAEHSAQVHVPSRGQTFQF</sequence>
<dbReference type="SMART" id="SM00849">
    <property type="entry name" value="Lactamase_B"/>
    <property type="match status" value="1"/>
</dbReference>
<keyword evidence="5" id="KW-1185">Reference proteome</keyword>
<gene>
    <name evidence="4" type="ORF">FKZ61_16365</name>
</gene>
<dbReference type="InterPro" id="IPR036866">
    <property type="entry name" value="RibonucZ/Hydroxyglut_hydro"/>
</dbReference>
<dbReference type="Proteomes" id="UP000317371">
    <property type="component" value="Unassembled WGS sequence"/>
</dbReference>
<dbReference type="OrthoDB" id="9803916at2"/>
<dbReference type="SMART" id="SM01027">
    <property type="entry name" value="Beta-Casp"/>
    <property type="match status" value="1"/>
</dbReference>
<dbReference type="Gene3D" id="3.60.15.10">
    <property type="entry name" value="Ribonuclease Z/Hydroxyacylglutathione hydrolase-like"/>
    <property type="match status" value="1"/>
</dbReference>
<dbReference type="InterPro" id="IPR011108">
    <property type="entry name" value="RMMBL"/>
</dbReference>
<evidence type="ECO:0000259" key="3">
    <source>
        <dbReference type="SMART" id="SM01027"/>
    </source>
</evidence>
<dbReference type="Pfam" id="PF07521">
    <property type="entry name" value="RMMBL"/>
    <property type="match status" value="1"/>
</dbReference>
<dbReference type="InParanoid" id="A0A540VCL2"/>
<organism evidence="4 5">
    <name type="scientific">Litorilinea aerophila</name>
    <dbReference type="NCBI Taxonomy" id="1204385"/>
    <lineage>
        <taxon>Bacteria</taxon>
        <taxon>Bacillati</taxon>
        <taxon>Chloroflexota</taxon>
        <taxon>Caldilineae</taxon>
        <taxon>Caldilineales</taxon>
        <taxon>Caldilineaceae</taxon>
        <taxon>Litorilinea</taxon>
    </lineage>
</organism>
<feature type="domain" description="Metallo-beta-lactamase" evidence="2">
    <location>
        <begin position="13"/>
        <end position="250"/>
    </location>
</feature>
<dbReference type="CDD" id="cd16295">
    <property type="entry name" value="TTHA0252-CPSF-like_MBL-fold"/>
    <property type="match status" value="1"/>
</dbReference>
<dbReference type="InterPro" id="IPR001279">
    <property type="entry name" value="Metallo-B-lactamas"/>
</dbReference>
<dbReference type="Gene3D" id="3.40.50.10890">
    <property type="match status" value="1"/>
</dbReference>
<keyword evidence="1 4" id="KW-0378">Hydrolase</keyword>
<comment type="caution">
    <text evidence="4">The sequence shown here is derived from an EMBL/GenBank/DDBJ whole genome shotgun (WGS) entry which is preliminary data.</text>
</comment>
<evidence type="ECO:0000313" key="4">
    <source>
        <dbReference type="EMBL" id="TQE94481.1"/>
    </source>
</evidence>
<dbReference type="RefSeq" id="WP_141611228.1">
    <property type="nucleotide sequence ID" value="NZ_VIGC02000023.1"/>
</dbReference>
<dbReference type="InterPro" id="IPR050698">
    <property type="entry name" value="MBL"/>
</dbReference>